<keyword evidence="3" id="KW-0902">Two-component regulatory system</keyword>
<proteinExistence type="predicted"/>
<evidence type="ECO:0000313" key="6">
    <source>
        <dbReference type="Proteomes" id="UP000293520"/>
    </source>
</evidence>
<dbReference type="InterPro" id="IPR050482">
    <property type="entry name" value="Sensor_HK_TwoCompSys"/>
</dbReference>
<reference evidence="5 6" key="1">
    <citation type="submission" date="2019-02" db="EMBL/GenBank/DDBJ databases">
        <title>Paracoccus subflavus sp. nov., isolated from marine sediment of the Pacific Ocean.</title>
        <authorList>
            <person name="Zhang G."/>
        </authorList>
    </citation>
    <scope>NUCLEOTIDE SEQUENCE [LARGE SCALE GENOMIC DNA]</scope>
    <source>
        <strain evidence="5 6">GY0581</strain>
    </source>
</reference>
<feature type="transmembrane region" description="Helical" evidence="4">
    <location>
        <begin position="6"/>
        <end position="25"/>
    </location>
</feature>
<evidence type="ECO:0000256" key="4">
    <source>
        <dbReference type="SAM" id="Phobius"/>
    </source>
</evidence>
<dbReference type="PANTHER" id="PTHR24421">
    <property type="entry name" value="NITRATE/NITRITE SENSOR PROTEIN NARX-RELATED"/>
    <property type="match status" value="1"/>
</dbReference>
<sequence length="433" mass="47134">MLRKYLSAGVMILMIGMACLGIWFVSRLSRTIEAEVGYRAGNLLETTLAQYADDFAAGPLTPAIRARLDAHFQQISRSIGVFDMIVWAPTGQVLYAARDDITGQVFPIGSQLQEAMAGQVSVEINDNLHAGPSAGFAAPHAKFFEIYVPIRLAGENRIVAVAEYYQEAVEASKVLTRIRWQMWAAIITVGVFFILVLYFLLRQGDAVLSRQRSEFGNRLTGLARQQKRQENRLTQLHADIHDGIGQLLTVALLRMKPAPDGDPADRDERAVRTILEEAMNEVQALLSGTSQSQPPDMPLAQAIGAVVADHIRRTGTGVDLVLDPDLAEPSPPIRTAVCRFVREGLHNAFKHAGGTDQQVIVRPAQAGLEVSVIDGGRPPTAPADPALHEPVGLATLRRRIEHLGGTVGLVRHAGARTQLRATFPLFSAETLDA</sequence>
<keyword evidence="4" id="KW-1133">Transmembrane helix</keyword>
<comment type="caution">
    <text evidence="5">The sequence shown here is derived from an EMBL/GenBank/DDBJ whole genome shotgun (WGS) entry which is preliminary data.</text>
</comment>
<accession>A0A4Q9G2P7</accession>
<feature type="transmembrane region" description="Helical" evidence="4">
    <location>
        <begin position="182"/>
        <end position="201"/>
    </location>
</feature>
<evidence type="ECO:0000256" key="1">
    <source>
        <dbReference type="ARBA" id="ARBA00022679"/>
    </source>
</evidence>
<dbReference type="GO" id="GO:0000160">
    <property type="term" value="P:phosphorelay signal transduction system"/>
    <property type="evidence" value="ECO:0007669"/>
    <property type="project" value="UniProtKB-KW"/>
</dbReference>
<evidence type="ECO:0000256" key="2">
    <source>
        <dbReference type="ARBA" id="ARBA00022777"/>
    </source>
</evidence>
<dbReference type="SUPFAM" id="SSF55874">
    <property type="entry name" value="ATPase domain of HSP90 chaperone/DNA topoisomerase II/histidine kinase"/>
    <property type="match status" value="1"/>
</dbReference>
<dbReference type="PROSITE" id="PS51257">
    <property type="entry name" value="PROKAR_LIPOPROTEIN"/>
    <property type="match status" value="1"/>
</dbReference>
<dbReference type="Gene3D" id="3.30.565.10">
    <property type="entry name" value="Histidine kinase-like ATPase, C-terminal domain"/>
    <property type="match status" value="1"/>
</dbReference>
<name>A0A4Q9G2P7_9RHOB</name>
<dbReference type="Proteomes" id="UP000293520">
    <property type="component" value="Unassembled WGS sequence"/>
</dbReference>
<protein>
    <recommendedName>
        <fullName evidence="7">Signal transduction histidine kinase subgroup 3 dimerisation and phosphoacceptor domain-containing protein</fullName>
    </recommendedName>
</protein>
<keyword evidence="1" id="KW-0808">Transferase</keyword>
<evidence type="ECO:0000313" key="5">
    <source>
        <dbReference type="EMBL" id="TBN41998.1"/>
    </source>
</evidence>
<evidence type="ECO:0008006" key="7">
    <source>
        <dbReference type="Google" id="ProtNLM"/>
    </source>
</evidence>
<organism evidence="5 6">
    <name type="scientific">Paracoccus subflavus</name>
    <dbReference type="NCBI Taxonomy" id="2528244"/>
    <lineage>
        <taxon>Bacteria</taxon>
        <taxon>Pseudomonadati</taxon>
        <taxon>Pseudomonadota</taxon>
        <taxon>Alphaproteobacteria</taxon>
        <taxon>Rhodobacterales</taxon>
        <taxon>Paracoccaceae</taxon>
        <taxon>Paracoccus</taxon>
    </lineage>
</organism>
<gene>
    <name evidence="5" type="ORF">EYE42_06255</name>
</gene>
<evidence type="ECO:0000256" key="3">
    <source>
        <dbReference type="ARBA" id="ARBA00023012"/>
    </source>
</evidence>
<dbReference type="AlphaFoldDB" id="A0A4Q9G2P7"/>
<dbReference type="InterPro" id="IPR036890">
    <property type="entry name" value="HATPase_C_sf"/>
</dbReference>
<keyword evidence="6" id="KW-1185">Reference proteome</keyword>
<keyword evidence="4" id="KW-0812">Transmembrane</keyword>
<dbReference type="OrthoDB" id="9778496at2"/>
<dbReference type="CDD" id="cd16917">
    <property type="entry name" value="HATPase_UhpB-NarQ-NarX-like"/>
    <property type="match status" value="1"/>
</dbReference>
<keyword evidence="2" id="KW-0418">Kinase</keyword>
<dbReference type="RefSeq" id="WP_130990457.1">
    <property type="nucleotide sequence ID" value="NZ_SISK01000003.1"/>
</dbReference>
<keyword evidence="4" id="KW-0472">Membrane</keyword>
<dbReference type="EMBL" id="SISK01000003">
    <property type="protein sequence ID" value="TBN41998.1"/>
    <property type="molecule type" value="Genomic_DNA"/>
</dbReference>
<dbReference type="GO" id="GO:0016301">
    <property type="term" value="F:kinase activity"/>
    <property type="evidence" value="ECO:0007669"/>
    <property type="project" value="UniProtKB-KW"/>
</dbReference>